<evidence type="ECO:0000256" key="4">
    <source>
        <dbReference type="ARBA" id="ARBA00023040"/>
    </source>
</evidence>
<dbReference type="InterPro" id="IPR017452">
    <property type="entry name" value="GPCR_Rhodpsn_7TM"/>
</dbReference>
<evidence type="ECO:0000256" key="5">
    <source>
        <dbReference type="ARBA" id="ARBA00023136"/>
    </source>
</evidence>
<feature type="domain" description="G-protein coupled receptors family 1 profile" evidence="10">
    <location>
        <begin position="32"/>
        <end position="288"/>
    </location>
</feature>
<proteinExistence type="predicted"/>
<keyword evidence="4" id="KW-0297">G-protein coupled receptor</keyword>
<dbReference type="PROSITE" id="PS50262">
    <property type="entry name" value="G_PROTEIN_RECEP_F1_2"/>
    <property type="match status" value="1"/>
</dbReference>
<accession>A0A9W9ZEF2</accession>
<evidence type="ECO:0000256" key="3">
    <source>
        <dbReference type="ARBA" id="ARBA00022989"/>
    </source>
</evidence>
<evidence type="ECO:0000256" key="2">
    <source>
        <dbReference type="ARBA" id="ARBA00022692"/>
    </source>
</evidence>
<dbReference type="SUPFAM" id="SSF81321">
    <property type="entry name" value="Family A G protein-coupled receptor-like"/>
    <property type="match status" value="1"/>
</dbReference>
<evidence type="ECO:0000256" key="8">
    <source>
        <dbReference type="SAM" id="MobiDB-lite"/>
    </source>
</evidence>
<keyword evidence="2 9" id="KW-0812">Transmembrane</keyword>
<dbReference type="InterPro" id="IPR000276">
    <property type="entry name" value="GPCR_Rhodpsn"/>
</dbReference>
<reference evidence="11" key="1">
    <citation type="submission" date="2023-01" db="EMBL/GenBank/DDBJ databases">
        <title>Genome assembly of the deep-sea coral Lophelia pertusa.</title>
        <authorList>
            <person name="Herrera S."/>
            <person name="Cordes E."/>
        </authorList>
    </citation>
    <scope>NUCLEOTIDE SEQUENCE</scope>
    <source>
        <strain evidence="11">USNM1676648</strain>
        <tissue evidence="11">Polyp</tissue>
    </source>
</reference>
<feature type="transmembrane region" description="Helical" evidence="9">
    <location>
        <begin position="129"/>
        <end position="149"/>
    </location>
</feature>
<feature type="transmembrane region" description="Helical" evidence="9">
    <location>
        <begin position="53"/>
        <end position="75"/>
    </location>
</feature>
<keyword evidence="7" id="KW-0807">Transducer</keyword>
<feature type="transmembrane region" description="Helical" evidence="9">
    <location>
        <begin position="267"/>
        <end position="291"/>
    </location>
</feature>
<evidence type="ECO:0000256" key="1">
    <source>
        <dbReference type="ARBA" id="ARBA00004141"/>
    </source>
</evidence>
<dbReference type="EMBL" id="MU826364">
    <property type="protein sequence ID" value="KAJ7378654.1"/>
    <property type="molecule type" value="Genomic_DNA"/>
</dbReference>
<dbReference type="OrthoDB" id="5959258at2759"/>
<name>A0A9W9ZEF2_9CNID</name>
<feature type="transmembrane region" description="Helical" evidence="9">
    <location>
        <begin position="233"/>
        <end position="255"/>
    </location>
</feature>
<evidence type="ECO:0000256" key="7">
    <source>
        <dbReference type="ARBA" id="ARBA00023224"/>
    </source>
</evidence>
<evidence type="ECO:0000256" key="6">
    <source>
        <dbReference type="ARBA" id="ARBA00023170"/>
    </source>
</evidence>
<dbReference type="Pfam" id="PF00001">
    <property type="entry name" value="7tm_1"/>
    <property type="match status" value="1"/>
</dbReference>
<keyword evidence="6" id="KW-0675">Receptor</keyword>
<feature type="region of interest" description="Disordered" evidence="8">
    <location>
        <begin position="318"/>
        <end position="359"/>
    </location>
</feature>
<dbReference type="PANTHER" id="PTHR45695">
    <property type="entry name" value="LEUCOKININ RECEPTOR-RELATED"/>
    <property type="match status" value="1"/>
</dbReference>
<evidence type="ECO:0000259" key="10">
    <source>
        <dbReference type="PROSITE" id="PS50262"/>
    </source>
</evidence>
<keyword evidence="12" id="KW-1185">Reference proteome</keyword>
<gene>
    <name evidence="11" type="ORF">OS493_021956</name>
</gene>
<keyword evidence="3 9" id="KW-1133">Transmembrane helix</keyword>
<dbReference type="PRINTS" id="PR00237">
    <property type="entry name" value="GPCRRHODOPSN"/>
</dbReference>
<sequence length="359" mass="40743">MNNTSANNTTSDLQSSVNVAVYFATFFVGLTGNLLVVVIIIRKKTRKRMNDFFVLNLSVSDLSLILFCLPALIYVELIGFVGSRFYCKFVWPMVTVSYCSSIFTITSMACYRCKVLLHPFELPPRKKTVLLWISTIWLLSLVIATPLMVASEFREDFHGSTCYEDWPSISFKRGYTVALFILQYLLPLLTIAVAYVRIGIDLTRTKVRRASVTSRGDVSAQGTREENIKIIKILATIVVLFAFCMLPVHIAWMLLDFGGKRGAEIATIIFRFSDVLAILQSCLNAVIYGALTKHLRHGFVKYLFHPLAICNEFRKDENMRTTSQRRRTNEPTAEEMETFSFGGKSSVKLQPRSRENDAE</sequence>
<dbReference type="PANTHER" id="PTHR45695:SF9">
    <property type="entry name" value="LEUCOKININ RECEPTOR"/>
    <property type="match status" value="1"/>
</dbReference>
<feature type="transmembrane region" description="Helical" evidence="9">
    <location>
        <begin position="20"/>
        <end position="41"/>
    </location>
</feature>
<protein>
    <recommendedName>
        <fullName evidence="10">G-protein coupled receptors family 1 profile domain-containing protein</fullName>
    </recommendedName>
</protein>
<dbReference type="Gene3D" id="1.20.1070.10">
    <property type="entry name" value="Rhodopsin 7-helix transmembrane proteins"/>
    <property type="match status" value="1"/>
</dbReference>
<keyword evidence="5 9" id="KW-0472">Membrane</keyword>
<dbReference type="CDD" id="cd00637">
    <property type="entry name" value="7tm_classA_rhodopsin-like"/>
    <property type="match status" value="1"/>
</dbReference>
<comment type="caution">
    <text evidence="11">The sequence shown here is derived from an EMBL/GenBank/DDBJ whole genome shotgun (WGS) entry which is preliminary data.</text>
</comment>
<dbReference type="GO" id="GO:0005886">
    <property type="term" value="C:plasma membrane"/>
    <property type="evidence" value="ECO:0007669"/>
    <property type="project" value="TreeGrafter"/>
</dbReference>
<organism evidence="11 12">
    <name type="scientific">Desmophyllum pertusum</name>
    <dbReference type="NCBI Taxonomy" id="174260"/>
    <lineage>
        <taxon>Eukaryota</taxon>
        <taxon>Metazoa</taxon>
        <taxon>Cnidaria</taxon>
        <taxon>Anthozoa</taxon>
        <taxon>Hexacorallia</taxon>
        <taxon>Scleractinia</taxon>
        <taxon>Caryophylliina</taxon>
        <taxon>Caryophylliidae</taxon>
        <taxon>Desmophyllum</taxon>
    </lineage>
</organism>
<feature type="transmembrane region" description="Helical" evidence="9">
    <location>
        <begin position="95"/>
        <end position="117"/>
    </location>
</feature>
<feature type="transmembrane region" description="Helical" evidence="9">
    <location>
        <begin position="175"/>
        <end position="196"/>
    </location>
</feature>
<dbReference type="AlphaFoldDB" id="A0A9W9ZEF2"/>
<comment type="subcellular location">
    <subcellularLocation>
        <location evidence="1">Membrane</location>
        <topology evidence="1">Multi-pass membrane protein</topology>
    </subcellularLocation>
</comment>
<evidence type="ECO:0000313" key="11">
    <source>
        <dbReference type="EMBL" id="KAJ7378654.1"/>
    </source>
</evidence>
<evidence type="ECO:0000313" key="12">
    <source>
        <dbReference type="Proteomes" id="UP001163046"/>
    </source>
</evidence>
<dbReference type="Proteomes" id="UP001163046">
    <property type="component" value="Unassembled WGS sequence"/>
</dbReference>
<evidence type="ECO:0000256" key="9">
    <source>
        <dbReference type="SAM" id="Phobius"/>
    </source>
</evidence>
<dbReference type="GO" id="GO:0004930">
    <property type="term" value="F:G protein-coupled receptor activity"/>
    <property type="evidence" value="ECO:0007669"/>
    <property type="project" value="UniProtKB-KW"/>
</dbReference>